<comment type="caution">
    <text evidence="6">The sequence shown here is derived from an EMBL/GenBank/DDBJ whole genome shotgun (WGS) entry which is preliminary data.</text>
</comment>
<accession>A0A328HIT2</accession>
<evidence type="ECO:0000313" key="7">
    <source>
        <dbReference type="Proteomes" id="UP000249166"/>
    </source>
</evidence>
<dbReference type="GO" id="GO:0016646">
    <property type="term" value="F:oxidoreductase activity, acting on the CH-NH group of donors, NAD or NADP as acceptor"/>
    <property type="evidence" value="ECO:0007669"/>
    <property type="project" value="UniProtKB-ARBA"/>
</dbReference>
<proteinExistence type="inferred from homology"/>
<dbReference type="AlphaFoldDB" id="A0A328HIT2"/>
<keyword evidence="2" id="KW-0285">Flavoprotein</keyword>
<gene>
    <name evidence="6" type="ORF">DBZ45_04525</name>
</gene>
<dbReference type="EMBL" id="QLNP01000062">
    <property type="protein sequence ID" value="RAM38528.1"/>
    <property type="molecule type" value="Genomic_DNA"/>
</dbReference>
<keyword evidence="3" id="KW-0288">FMN</keyword>
<sequence>MSPRDFYQLLTAVVVPRPIAWVSTTSVEGVDNLAPHSFYTVASVDPPIVQFTSVGEKDSLRNIEAQGEFVVNLTPASLFEEVNATGTDFPPKTSEFDAVGLSREPSAVVRPPRVQDSPVALECRLHSTLPLGNCTLVFGEVVYAVVSTHVLEGDHPQIDLLEPLSRLGRNEWGTLGPIQEIRRIRAKDWPGHFGRAGQDE</sequence>
<dbReference type="GO" id="GO:0010181">
    <property type="term" value="F:FMN binding"/>
    <property type="evidence" value="ECO:0007669"/>
    <property type="project" value="InterPro"/>
</dbReference>
<dbReference type="SMART" id="SM00903">
    <property type="entry name" value="Flavin_Reduct"/>
    <property type="match status" value="1"/>
</dbReference>
<evidence type="ECO:0000256" key="4">
    <source>
        <dbReference type="ARBA" id="ARBA00038054"/>
    </source>
</evidence>
<feature type="domain" description="Flavin reductase like" evidence="5">
    <location>
        <begin position="12"/>
        <end position="156"/>
    </location>
</feature>
<evidence type="ECO:0000256" key="2">
    <source>
        <dbReference type="ARBA" id="ARBA00022630"/>
    </source>
</evidence>
<reference evidence="6 7" key="1">
    <citation type="submission" date="2018-04" db="EMBL/GenBank/DDBJ databases">
        <title>Bacteria isolated from cave deposits of Manipur.</title>
        <authorList>
            <person name="Sahoo D."/>
            <person name="Sarangthem I."/>
            <person name="Nandeibam J."/>
        </authorList>
    </citation>
    <scope>NUCLEOTIDE SEQUENCE [LARGE SCALE GENOMIC DNA]</scope>
    <source>
        <strain evidence="7">mrc11</strain>
    </source>
</reference>
<evidence type="ECO:0000259" key="5">
    <source>
        <dbReference type="SMART" id="SM00903"/>
    </source>
</evidence>
<comment type="cofactor">
    <cofactor evidence="1">
        <name>FMN</name>
        <dbReference type="ChEBI" id="CHEBI:58210"/>
    </cofactor>
</comment>
<dbReference type="Gene3D" id="2.30.110.10">
    <property type="entry name" value="Electron Transport, Fmn-binding Protein, Chain A"/>
    <property type="match status" value="1"/>
</dbReference>
<dbReference type="PANTHER" id="PTHR33798">
    <property type="entry name" value="FLAVOPROTEIN OXYGENASE"/>
    <property type="match status" value="1"/>
</dbReference>
<dbReference type="Proteomes" id="UP000249166">
    <property type="component" value="Unassembled WGS sequence"/>
</dbReference>
<protein>
    <submittedName>
        <fullName evidence="6">Flavin reductase family protein</fullName>
    </submittedName>
</protein>
<dbReference type="InterPro" id="IPR002563">
    <property type="entry name" value="Flavin_Rdtase-like_dom"/>
</dbReference>
<dbReference type="Pfam" id="PF01613">
    <property type="entry name" value="Flavin_Reduct"/>
    <property type="match status" value="1"/>
</dbReference>
<dbReference type="PANTHER" id="PTHR33798:SF5">
    <property type="entry name" value="FLAVIN REDUCTASE LIKE DOMAIN-CONTAINING PROTEIN"/>
    <property type="match status" value="1"/>
</dbReference>
<comment type="similarity">
    <text evidence="4">Belongs to the flavoredoxin family.</text>
</comment>
<name>A0A328HIT2_ARTGO</name>
<organism evidence="6 7">
    <name type="scientific">Arthrobacter globiformis</name>
    <dbReference type="NCBI Taxonomy" id="1665"/>
    <lineage>
        <taxon>Bacteria</taxon>
        <taxon>Bacillati</taxon>
        <taxon>Actinomycetota</taxon>
        <taxon>Actinomycetes</taxon>
        <taxon>Micrococcales</taxon>
        <taxon>Micrococcaceae</taxon>
        <taxon>Arthrobacter</taxon>
    </lineage>
</organism>
<evidence type="ECO:0000256" key="1">
    <source>
        <dbReference type="ARBA" id="ARBA00001917"/>
    </source>
</evidence>
<dbReference type="SUPFAM" id="SSF50475">
    <property type="entry name" value="FMN-binding split barrel"/>
    <property type="match status" value="1"/>
</dbReference>
<dbReference type="OrthoDB" id="9794638at2"/>
<dbReference type="InterPro" id="IPR012349">
    <property type="entry name" value="Split_barrel_FMN-bd"/>
</dbReference>
<evidence type="ECO:0000313" key="6">
    <source>
        <dbReference type="EMBL" id="RAM38528.1"/>
    </source>
</evidence>
<evidence type="ECO:0000256" key="3">
    <source>
        <dbReference type="ARBA" id="ARBA00022643"/>
    </source>
</evidence>